<organism evidence="12 13">
    <name type="scientific">Adineta ricciae</name>
    <name type="common">Rotifer</name>
    <dbReference type="NCBI Taxonomy" id="249248"/>
    <lineage>
        <taxon>Eukaryota</taxon>
        <taxon>Metazoa</taxon>
        <taxon>Spiralia</taxon>
        <taxon>Gnathifera</taxon>
        <taxon>Rotifera</taxon>
        <taxon>Eurotatoria</taxon>
        <taxon>Bdelloidea</taxon>
        <taxon>Adinetida</taxon>
        <taxon>Adinetidae</taxon>
        <taxon>Adineta</taxon>
    </lineage>
</organism>
<accession>A0A815PE63</accession>
<evidence type="ECO:0000256" key="4">
    <source>
        <dbReference type="ARBA" id="ARBA00023040"/>
    </source>
</evidence>
<dbReference type="Proteomes" id="UP000663852">
    <property type="component" value="Unassembled WGS sequence"/>
</dbReference>
<evidence type="ECO:0000313" key="12">
    <source>
        <dbReference type="EMBL" id="CAF1447586.1"/>
    </source>
</evidence>
<feature type="transmembrane region" description="Helical" evidence="9">
    <location>
        <begin position="346"/>
        <end position="368"/>
    </location>
</feature>
<evidence type="ECO:0000256" key="5">
    <source>
        <dbReference type="ARBA" id="ARBA00023136"/>
    </source>
</evidence>
<dbReference type="PANTHER" id="PTHR45695:SF9">
    <property type="entry name" value="LEUCOKININ RECEPTOR"/>
    <property type="match status" value="1"/>
</dbReference>
<evidence type="ECO:0000256" key="6">
    <source>
        <dbReference type="ARBA" id="ARBA00023170"/>
    </source>
</evidence>
<comment type="subcellular location">
    <subcellularLocation>
        <location evidence="1">Membrane</location>
        <topology evidence="1">Multi-pass membrane protein</topology>
    </subcellularLocation>
</comment>
<keyword evidence="5 9" id="KW-0472">Membrane</keyword>
<dbReference type="Gene3D" id="1.20.1070.10">
    <property type="entry name" value="Rhodopsin 7-helix transmembrane proteins"/>
    <property type="match status" value="2"/>
</dbReference>
<feature type="region of interest" description="Disordered" evidence="8">
    <location>
        <begin position="219"/>
        <end position="240"/>
    </location>
</feature>
<evidence type="ECO:0000256" key="8">
    <source>
        <dbReference type="SAM" id="MobiDB-lite"/>
    </source>
</evidence>
<gene>
    <name evidence="11" type="ORF">EDS130_LOCUS27662</name>
    <name evidence="12" type="ORF">XAT740_LOCUS36681</name>
</gene>
<feature type="transmembrane region" description="Helical" evidence="9">
    <location>
        <begin position="303"/>
        <end position="326"/>
    </location>
</feature>
<keyword evidence="7" id="KW-0807">Transducer</keyword>
<evidence type="ECO:0000256" key="2">
    <source>
        <dbReference type="ARBA" id="ARBA00022692"/>
    </source>
</evidence>
<feature type="compositionally biased region" description="Polar residues" evidence="8">
    <location>
        <begin position="517"/>
        <end position="529"/>
    </location>
</feature>
<evidence type="ECO:0000256" key="3">
    <source>
        <dbReference type="ARBA" id="ARBA00022989"/>
    </source>
</evidence>
<feature type="compositionally biased region" description="Low complexity" evidence="8">
    <location>
        <begin position="487"/>
        <end position="499"/>
    </location>
</feature>
<dbReference type="AlphaFoldDB" id="A0A815PE63"/>
<dbReference type="PRINTS" id="PR00237">
    <property type="entry name" value="GPCRRHODOPSN"/>
</dbReference>
<dbReference type="GO" id="GO:0005886">
    <property type="term" value="C:plasma membrane"/>
    <property type="evidence" value="ECO:0007669"/>
    <property type="project" value="TreeGrafter"/>
</dbReference>
<protein>
    <recommendedName>
        <fullName evidence="10">G-protein coupled receptors family 1 profile domain-containing protein</fullName>
    </recommendedName>
</protein>
<proteinExistence type="predicted"/>
<feature type="transmembrane region" description="Helical" evidence="9">
    <location>
        <begin position="32"/>
        <end position="63"/>
    </location>
</feature>
<feature type="region of interest" description="Disordered" evidence="8">
    <location>
        <begin position="471"/>
        <end position="532"/>
    </location>
</feature>
<keyword evidence="2 9" id="KW-0812">Transmembrane</keyword>
<dbReference type="EMBL" id="CAJNOR010003787">
    <property type="protein sequence ID" value="CAF1447586.1"/>
    <property type="molecule type" value="Genomic_DNA"/>
</dbReference>
<dbReference type="Pfam" id="PF00001">
    <property type="entry name" value="7tm_1"/>
    <property type="match status" value="2"/>
</dbReference>
<dbReference type="GO" id="GO:0004930">
    <property type="term" value="F:G protein-coupled receptor activity"/>
    <property type="evidence" value="ECO:0007669"/>
    <property type="project" value="UniProtKB-KW"/>
</dbReference>
<name>A0A815PE63_ADIRI</name>
<keyword evidence="13" id="KW-1185">Reference proteome</keyword>
<feature type="compositionally biased region" description="Polar residues" evidence="8">
    <location>
        <begin position="219"/>
        <end position="228"/>
    </location>
</feature>
<evidence type="ECO:0000259" key="10">
    <source>
        <dbReference type="PROSITE" id="PS50262"/>
    </source>
</evidence>
<feature type="transmembrane region" description="Helical" evidence="9">
    <location>
        <begin position="380"/>
        <end position="399"/>
    </location>
</feature>
<dbReference type="InterPro" id="IPR017452">
    <property type="entry name" value="GPCR_Rhodpsn_7TM"/>
</dbReference>
<keyword evidence="3 9" id="KW-1133">Transmembrane helix</keyword>
<keyword evidence="6" id="KW-0675">Receptor</keyword>
<reference evidence="12" key="1">
    <citation type="submission" date="2021-02" db="EMBL/GenBank/DDBJ databases">
        <authorList>
            <person name="Nowell W R."/>
        </authorList>
    </citation>
    <scope>NUCLEOTIDE SEQUENCE</scope>
</reference>
<feature type="transmembrane region" description="Helical" evidence="9">
    <location>
        <begin position="113"/>
        <end position="134"/>
    </location>
</feature>
<evidence type="ECO:0000256" key="7">
    <source>
        <dbReference type="ARBA" id="ARBA00023224"/>
    </source>
</evidence>
<sequence length="561" mass="63540">MTAENHDEVIDVFSGFAPPSTLSLFDAKTRSLYTSIIVILKVYPVLLLVLGSLGNLLSFCVLLRAAMRRYSTFCYLACLALVDLGVIITFCVNFISLYHFHYDIQTESFPCKLFAFCIYFLPQYSSWILVAVSIDRVISAKYLRLAKTWSKPRHSVLVTIILGLFLTILNSHFLLYENNSIKQRNPESVNTRNDQQRILHNNTAIEGYLSSKSQFSFTNSEANHGGTSESHERVTTTSDTSLSYEVFTRPPSPSIHQERTYETLLTAIKQDAIPFFDVNVIHCSLENSNEHGNLYVYWVWFDLAMNVFIPFTAMIACTIIIILTLIRSSSRAGSTSARRSRRRRNISVMLITVNLVFISLTAPIVIFLSVYEYVKDDTNLYRQTVLVLIKVLCIILMNLNHSINIVIYSATAKEFRTEMVNFVQAVLYFIIGKPLTPAELAFLQHDGTISSRLRQIRRNLFKCCQIKLRSSSPNTTDTSGLQHTTTHGGSSQTRSSNSNKRSKRHRSDGNGKAKYSITLNSETSTNPTSHRLIVKLQPDPVSSIYEREDMSFHGLSISTED</sequence>
<dbReference type="PANTHER" id="PTHR45695">
    <property type="entry name" value="LEUCOKININ RECEPTOR-RELATED"/>
    <property type="match status" value="1"/>
</dbReference>
<feature type="compositionally biased region" description="Polar residues" evidence="8">
    <location>
        <begin position="471"/>
        <end position="486"/>
    </location>
</feature>
<feature type="transmembrane region" description="Helical" evidence="9">
    <location>
        <begin position="75"/>
        <end position="101"/>
    </location>
</feature>
<evidence type="ECO:0000313" key="13">
    <source>
        <dbReference type="Proteomes" id="UP000663828"/>
    </source>
</evidence>
<dbReference type="EMBL" id="CAJNOJ010000176">
    <property type="protein sequence ID" value="CAF1245095.1"/>
    <property type="molecule type" value="Genomic_DNA"/>
</dbReference>
<dbReference type="PROSITE" id="PS50262">
    <property type="entry name" value="G_PROTEIN_RECEP_F1_2"/>
    <property type="match status" value="1"/>
</dbReference>
<dbReference type="InterPro" id="IPR000276">
    <property type="entry name" value="GPCR_Rhodpsn"/>
</dbReference>
<evidence type="ECO:0000313" key="11">
    <source>
        <dbReference type="EMBL" id="CAF1245095.1"/>
    </source>
</evidence>
<comment type="caution">
    <text evidence="12">The sequence shown here is derived from an EMBL/GenBank/DDBJ whole genome shotgun (WGS) entry which is preliminary data.</text>
</comment>
<feature type="transmembrane region" description="Helical" evidence="9">
    <location>
        <begin position="155"/>
        <end position="176"/>
    </location>
</feature>
<evidence type="ECO:0000256" key="1">
    <source>
        <dbReference type="ARBA" id="ARBA00004141"/>
    </source>
</evidence>
<dbReference type="Proteomes" id="UP000663828">
    <property type="component" value="Unassembled WGS sequence"/>
</dbReference>
<dbReference type="OrthoDB" id="9990906at2759"/>
<evidence type="ECO:0000256" key="9">
    <source>
        <dbReference type="SAM" id="Phobius"/>
    </source>
</evidence>
<keyword evidence="4" id="KW-0297">G-protein coupled receptor</keyword>
<feature type="domain" description="G-protein coupled receptors family 1 profile" evidence="10">
    <location>
        <begin position="54"/>
        <end position="408"/>
    </location>
</feature>
<dbReference type="SUPFAM" id="SSF81321">
    <property type="entry name" value="Family A G protein-coupled receptor-like"/>
    <property type="match status" value="2"/>
</dbReference>